<evidence type="ECO:0000256" key="4">
    <source>
        <dbReference type="ARBA" id="ARBA00022801"/>
    </source>
</evidence>
<evidence type="ECO:0000313" key="8">
    <source>
        <dbReference type="Proteomes" id="UP000199608"/>
    </source>
</evidence>
<keyword evidence="5" id="KW-0234">DNA repair</keyword>
<dbReference type="PIRSF" id="PIRSF018267">
    <property type="entry name" value="VSR_endonuc"/>
    <property type="match status" value="1"/>
</dbReference>
<dbReference type="GO" id="GO:0016787">
    <property type="term" value="F:hydrolase activity"/>
    <property type="evidence" value="ECO:0007669"/>
    <property type="project" value="UniProtKB-KW"/>
</dbReference>
<organism evidence="7 8">
    <name type="scientific">Desulfobacula phenolica</name>
    <dbReference type="NCBI Taxonomy" id="90732"/>
    <lineage>
        <taxon>Bacteria</taxon>
        <taxon>Pseudomonadati</taxon>
        <taxon>Thermodesulfobacteriota</taxon>
        <taxon>Desulfobacteria</taxon>
        <taxon>Desulfobacterales</taxon>
        <taxon>Desulfobacteraceae</taxon>
        <taxon>Desulfobacula</taxon>
    </lineage>
</organism>
<accession>A0A1H2J1Q4</accession>
<dbReference type="CDD" id="cd00221">
    <property type="entry name" value="Vsr"/>
    <property type="match status" value="1"/>
</dbReference>
<dbReference type="Gene3D" id="3.40.960.10">
    <property type="entry name" value="VSR Endonuclease"/>
    <property type="match status" value="1"/>
</dbReference>
<dbReference type="NCBIfam" id="TIGR00632">
    <property type="entry name" value="vsr"/>
    <property type="match status" value="1"/>
</dbReference>
<dbReference type="Proteomes" id="UP000199608">
    <property type="component" value="Unassembled WGS sequence"/>
</dbReference>
<evidence type="ECO:0000256" key="1">
    <source>
        <dbReference type="ARBA" id="ARBA00022722"/>
    </source>
</evidence>
<gene>
    <name evidence="7" type="ORF">SAMN04487931_11099</name>
</gene>
<reference evidence="8" key="1">
    <citation type="submission" date="2016-10" db="EMBL/GenBank/DDBJ databases">
        <authorList>
            <person name="Varghese N."/>
            <person name="Submissions S."/>
        </authorList>
    </citation>
    <scope>NUCLEOTIDE SEQUENCE [LARGE SCALE GENOMIC DNA]</scope>
    <source>
        <strain evidence="8">DSM 3384</strain>
    </source>
</reference>
<keyword evidence="4" id="KW-0378">Hydrolase</keyword>
<evidence type="ECO:0000256" key="2">
    <source>
        <dbReference type="ARBA" id="ARBA00022759"/>
    </source>
</evidence>
<proteinExistence type="inferred from homology"/>
<dbReference type="SUPFAM" id="SSF52980">
    <property type="entry name" value="Restriction endonuclease-like"/>
    <property type="match status" value="1"/>
</dbReference>
<dbReference type="AlphaFoldDB" id="A0A1H2J1Q4"/>
<evidence type="ECO:0000256" key="6">
    <source>
        <dbReference type="ARBA" id="ARBA00029466"/>
    </source>
</evidence>
<dbReference type="EMBL" id="FNLL01000010">
    <property type="protein sequence ID" value="SDU50384.1"/>
    <property type="molecule type" value="Genomic_DNA"/>
</dbReference>
<dbReference type="RefSeq" id="WP_245743156.1">
    <property type="nucleotide sequence ID" value="NZ_FNLL01000010.1"/>
</dbReference>
<keyword evidence="1" id="KW-0540">Nuclease</keyword>
<keyword evidence="3" id="KW-0227">DNA damage</keyword>
<evidence type="ECO:0000256" key="3">
    <source>
        <dbReference type="ARBA" id="ARBA00022763"/>
    </source>
</evidence>
<keyword evidence="2 7" id="KW-0255">Endonuclease</keyword>
<name>A0A1H2J1Q4_9BACT</name>
<sequence length="123" mass="15053">MSRIKSRDTKPEIRLRSLLHNLGYRFRLHRKDLPGNPDIVLPKYRKIIFVHGCFWHRHEGCKMAYKVKSNIEKWERKFSQNIRRDKTNKEKLIELGWDVHVIWECETKNDEILLRIINKIFQN</sequence>
<evidence type="ECO:0000256" key="5">
    <source>
        <dbReference type="ARBA" id="ARBA00023204"/>
    </source>
</evidence>
<protein>
    <submittedName>
        <fullName evidence="7">T/G mismatch-specific endonuclease</fullName>
    </submittedName>
</protein>
<dbReference type="Pfam" id="PF03852">
    <property type="entry name" value="Vsr"/>
    <property type="match status" value="1"/>
</dbReference>
<dbReference type="InterPro" id="IPR004603">
    <property type="entry name" value="DNA_mismatch_endonuc_vsr"/>
</dbReference>
<dbReference type="GO" id="GO:0004519">
    <property type="term" value="F:endonuclease activity"/>
    <property type="evidence" value="ECO:0007669"/>
    <property type="project" value="UniProtKB-KW"/>
</dbReference>
<evidence type="ECO:0000313" key="7">
    <source>
        <dbReference type="EMBL" id="SDU50384.1"/>
    </source>
</evidence>
<keyword evidence="8" id="KW-1185">Reference proteome</keyword>
<dbReference type="GO" id="GO:0006298">
    <property type="term" value="P:mismatch repair"/>
    <property type="evidence" value="ECO:0007669"/>
    <property type="project" value="InterPro"/>
</dbReference>
<dbReference type="InterPro" id="IPR011335">
    <property type="entry name" value="Restrct_endonuc-II-like"/>
</dbReference>
<comment type="similarity">
    <text evidence="6">Belongs to the Vsr family.</text>
</comment>